<dbReference type="CDD" id="cd00082">
    <property type="entry name" value="HisKA"/>
    <property type="match status" value="1"/>
</dbReference>
<evidence type="ECO:0000256" key="8">
    <source>
        <dbReference type="ARBA" id="ARBA00023012"/>
    </source>
</evidence>
<accession>A0A1X6YKL4</accession>
<comment type="catalytic activity">
    <reaction evidence="1">
        <text>ATP + protein L-histidine = ADP + protein N-phospho-L-histidine.</text>
        <dbReference type="EC" id="2.7.13.3"/>
    </reaction>
</comment>
<evidence type="ECO:0000313" key="10">
    <source>
        <dbReference type="EMBL" id="SLN24134.1"/>
    </source>
</evidence>
<evidence type="ECO:0000259" key="9">
    <source>
        <dbReference type="PROSITE" id="PS50109"/>
    </source>
</evidence>
<reference evidence="10 11" key="1">
    <citation type="submission" date="2017-03" db="EMBL/GenBank/DDBJ databases">
        <authorList>
            <person name="Afonso C.L."/>
            <person name="Miller P.J."/>
            <person name="Scott M.A."/>
            <person name="Spackman E."/>
            <person name="Goraichik I."/>
            <person name="Dimitrov K.M."/>
            <person name="Suarez D.L."/>
            <person name="Swayne D.E."/>
        </authorList>
    </citation>
    <scope>NUCLEOTIDE SEQUENCE [LARGE SCALE GENOMIC DNA]</scope>
    <source>
        <strain evidence="10 11">CECT 7751</strain>
    </source>
</reference>
<dbReference type="RefSeq" id="WP_232618235.1">
    <property type="nucleotide sequence ID" value="NZ_FWFN01000002.1"/>
</dbReference>
<dbReference type="Pfam" id="PF00512">
    <property type="entry name" value="HisKA"/>
    <property type="match status" value="1"/>
</dbReference>
<evidence type="ECO:0000256" key="5">
    <source>
        <dbReference type="ARBA" id="ARBA00022741"/>
    </source>
</evidence>
<evidence type="ECO:0000256" key="4">
    <source>
        <dbReference type="ARBA" id="ARBA00022679"/>
    </source>
</evidence>
<dbReference type="AlphaFoldDB" id="A0A1X6YKL4"/>
<dbReference type="InterPro" id="IPR000014">
    <property type="entry name" value="PAS"/>
</dbReference>
<proteinExistence type="predicted"/>
<dbReference type="SMART" id="SM00388">
    <property type="entry name" value="HisKA"/>
    <property type="match status" value="1"/>
</dbReference>
<dbReference type="GO" id="GO:0000155">
    <property type="term" value="F:phosphorelay sensor kinase activity"/>
    <property type="evidence" value="ECO:0007669"/>
    <property type="project" value="InterPro"/>
</dbReference>
<dbReference type="InterPro" id="IPR013656">
    <property type="entry name" value="PAS_4"/>
</dbReference>
<dbReference type="Gene3D" id="1.10.287.130">
    <property type="match status" value="1"/>
</dbReference>
<dbReference type="InterPro" id="IPR005467">
    <property type="entry name" value="His_kinase_dom"/>
</dbReference>
<keyword evidence="7" id="KW-0067">ATP-binding</keyword>
<dbReference type="EMBL" id="FWFN01000002">
    <property type="protein sequence ID" value="SLN24134.1"/>
    <property type="molecule type" value="Genomic_DNA"/>
</dbReference>
<organism evidence="10 11">
    <name type="scientific">Pseudooceanicola marinus</name>
    <dbReference type="NCBI Taxonomy" id="396013"/>
    <lineage>
        <taxon>Bacteria</taxon>
        <taxon>Pseudomonadati</taxon>
        <taxon>Pseudomonadota</taxon>
        <taxon>Alphaproteobacteria</taxon>
        <taxon>Rhodobacterales</taxon>
        <taxon>Paracoccaceae</taxon>
        <taxon>Pseudooceanicola</taxon>
    </lineage>
</organism>
<keyword evidence="11" id="KW-1185">Reference proteome</keyword>
<dbReference type="SUPFAM" id="SSF55785">
    <property type="entry name" value="PYP-like sensor domain (PAS domain)"/>
    <property type="match status" value="1"/>
</dbReference>
<dbReference type="CDD" id="cd00130">
    <property type="entry name" value="PAS"/>
    <property type="match status" value="1"/>
</dbReference>
<dbReference type="PRINTS" id="PR00344">
    <property type="entry name" value="BCTRLSENSOR"/>
</dbReference>
<evidence type="ECO:0000256" key="2">
    <source>
        <dbReference type="ARBA" id="ARBA00012438"/>
    </source>
</evidence>
<evidence type="ECO:0000256" key="3">
    <source>
        <dbReference type="ARBA" id="ARBA00022553"/>
    </source>
</evidence>
<dbReference type="GO" id="GO:0005524">
    <property type="term" value="F:ATP binding"/>
    <property type="evidence" value="ECO:0007669"/>
    <property type="project" value="UniProtKB-KW"/>
</dbReference>
<sequence length="378" mass="41179">MNTRSNPFDSEETIAAIADVEDTPVWASLPVPALLLDPEDAIVSINAAAEGFLNTSAKSIRGQKVWERVMIDSPLEEAFQRARTTASPLFVNDVDVGTGERAPLHCNLQISPLNDRAGYMIFLISPRELAGRMTQDHSVKSAAKSAIGMAEMLAHEIKNPLAGITGAAQLLSMNLSKEDMELTDLIVSESRRIVKLLEQVEQFGNLTMPNLKAVNLHDVLDRARRSALLGFGANMKIVEEYDPSLPQAYGDPDQLLQVILNLLKNASQAAGPEGGRIRLHTYFEHSFRLRRADGTGKSLPLQIEIEDDGPGLPEDIAGDIFDPFVSGRENGTGLGLALVSKIISDHEGWISVTSVPGKTVFRISLPRAPKDVLEKETE</sequence>
<dbReference type="Gene3D" id="3.30.450.20">
    <property type="entry name" value="PAS domain"/>
    <property type="match status" value="1"/>
</dbReference>
<evidence type="ECO:0000256" key="1">
    <source>
        <dbReference type="ARBA" id="ARBA00000085"/>
    </source>
</evidence>
<dbReference type="InterPro" id="IPR036890">
    <property type="entry name" value="HATPase_C_sf"/>
</dbReference>
<keyword evidence="6" id="KW-0418">Kinase</keyword>
<keyword evidence="4 10" id="KW-0808">Transferase</keyword>
<dbReference type="SUPFAM" id="SSF55874">
    <property type="entry name" value="ATPase domain of HSP90 chaperone/DNA topoisomerase II/histidine kinase"/>
    <property type="match status" value="1"/>
</dbReference>
<evidence type="ECO:0000256" key="6">
    <source>
        <dbReference type="ARBA" id="ARBA00022777"/>
    </source>
</evidence>
<name>A0A1X6YKL4_9RHOB</name>
<dbReference type="Pfam" id="PF02518">
    <property type="entry name" value="HATPase_c"/>
    <property type="match status" value="1"/>
</dbReference>
<dbReference type="PANTHER" id="PTHR43065">
    <property type="entry name" value="SENSOR HISTIDINE KINASE"/>
    <property type="match status" value="1"/>
</dbReference>
<dbReference type="EC" id="2.7.13.3" evidence="2"/>
<dbReference type="PANTHER" id="PTHR43065:SF10">
    <property type="entry name" value="PEROXIDE STRESS-ACTIVATED HISTIDINE KINASE MAK3"/>
    <property type="match status" value="1"/>
</dbReference>
<keyword evidence="5" id="KW-0547">Nucleotide-binding</keyword>
<feature type="domain" description="Histidine kinase" evidence="9">
    <location>
        <begin position="152"/>
        <end position="369"/>
    </location>
</feature>
<gene>
    <name evidence="10" type="primary">glnL</name>
    <name evidence="10" type="ORF">PSM7751_00805</name>
</gene>
<dbReference type="PROSITE" id="PS50109">
    <property type="entry name" value="HIS_KIN"/>
    <property type="match status" value="1"/>
</dbReference>
<dbReference type="InterPro" id="IPR003661">
    <property type="entry name" value="HisK_dim/P_dom"/>
</dbReference>
<dbReference type="InterPro" id="IPR003594">
    <property type="entry name" value="HATPase_dom"/>
</dbReference>
<dbReference type="Pfam" id="PF08448">
    <property type="entry name" value="PAS_4"/>
    <property type="match status" value="1"/>
</dbReference>
<evidence type="ECO:0000313" key="11">
    <source>
        <dbReference type="Proteomes" id="UP000193963"/>
    </source>
</evidence>
<dbReference type="Gene3D" id="3.30.565.10">
    <property type="entry name" value="Histidine kinase-like ATPase, C-terminal domain"/>
    <property type="match status" value="1"/>
</dbReference>
<keyword evidence="8" id="KW-0902">Two-component regulatory system</keyword>
<dbReference type="InterPro" id="IPR004358">
    <property type="entry name" value="Sig_transdc_His_kin-like_C"/>
</dbReference>
<keyword evidence="3" id="KW-0597">Phosphoprotein</keyword>
<dbReference type="Proteomes" id="UP000193963">
    <property type="component" value="Unassembled WGS sequence"/>
</dbReference>
<evidence type="ECO:0000256" key="7">
    <source>
        <dbReference type="ARBA" id="ARBA00022840"/>
    </source>
</evidence>
<dbReference type="SMART" id="SM00387">
    <property type="entry name" value="HATPase_c"/>
    <property type="match status" value="1"/>
</dbReference>
<dbReference type="SUPFAM" id="SSF47384">
    <property type="entry name" value="Homodimeric domain of signal transducing histidine kinase"/>
    <property type="match status" value="1"/>
</dbReference>
<protein>
    <recommendedName>
        <fullName evidence="2">histidine kinase</fullName>
        <ecNumber evidence="2">2.7.13.3</ecNumber>
    </recommendedName>
</protein>
<dbReference type="InterPro" id="IPR035965">
    <property type="entry name" value="PAS-like_dom_sf"/>
</dbReference>
<dbReference type="InterPro" id="IPR036097">
    <property type="entry name" value="HisK_dim/P_sf"/>
</dbReference>